<evidence type="ECO:0000313" key="8">
    <source>
        <dbReference type="Proteomes" id="UP001525968"/>
    </source>
</evidence>
<keyword evidence="8" id="KW-1185">Reference proteome</keyword>
<dbReference type="InterPro" id="IPR037396">
    <property type="entry name" value="FMN_HAD"/>
</dbReference>
<dbReference type="InterPro" id="IPR012133">
    <property type="entry name" value="Alpha-hydoxy_acid_DH_FMN"/>
</dbReference>
<sequence>MNKKHEAVPNGARRSLFQMAGAGLLVSAAGGAAAQAVVDTPRVDTPGVDTPGAVAASSGPQAAAMPVDKKLAIISPAHLQEQARKVMTPGAYAFITGATGDEWTLQENRRAFNDFPIRTHRLQGMAAKDVDLSIELLGHKLAYPIMVAPMGVHLFAHPQGEVATVAGAAAAGALYQSSGASYQPLEAIAKAGTGPKWFQLYFNADVGVTRSLLERAKAAGYTAIIITADALGPGASDAFKLLGMPFPPGLTFGNHDPLQGGTGNFRHQKVALTPDDIGFVKSVSGLPVIVKGLMRGVDADAAIRAGASAIQVSNHGGRQIDGVPGAISVLPEVVKAVKGRVPVIFDSGIRRGIDVLRALSLGAQAVAVGRPVLYGLALGGPSGVQSVMEQLRDELQLAMLLAGAGSVRQLDGSFVKA</sequence>
<proteinExistence type="inferred from homology"/>
<evidence type="ECO:0000256" key="3">
    <source>
        <dbReference type="ARBA" id="ARBA00022643"/>
    </source>
</evidence>
<dbReference type="Gene3D" id="3.20.20.70">
    <property type="entry name" value="Aldolase class I"/>
    <property type="match status" value="1"/>
</dbReference>
<dbReference type="Proteomes" id="UP001525968">
    <property type="component" value="Unassembled WGS sequence"/>
</dbReference>
<dbReference type="PANTHER" id="PTHR10578">
    <property type="entry name" value="S -2-HYDROXY-ACID OXIDASE-RELATED"/>
    <property type="match status" value="1"/>
</dbReference>
<keyword evidence="2" id="KW-0285">Flavoprotein</keyword>
<dbReference type="PROSITE" id="PS51349">
    <property type="entry name" value="FMN_HYDROXY_ACID_DH_2"/>
    <property type="match status" value="1"/>
</dbReference>
<name>A0ABT2PJR8_9BURK</name>
<comment type="similarity">
    <text evidence="5">Belongs to the FMN-dependent alpha-hydroxy acid dehydrogenase family.</text>
</comment>
<dbReference type="InterPro" id="IPR013785">
    <property type="entry name" value="Aldolase_TIM"/>
</dbReference>
<organism evidence="7 8">
    <name type="scientific">Acidovorax bellezanensis</name>
    <dbReference type="NCBI Taxonomy" id="2976702"/>
    <lineage>
        <taxon>Bacteria</taxon>
        <taxon>Pseudomonadati</taxon>
        <taxon>Pseudomonadota</taxon>
        <taxon>Betaproteobacteria</taxon>
        <taxon>Burkholderiales</taxon>
        <taxon>Comamonadaceae</taxon>
        <taxon>Acidovorax</taxon>
    </lineage>
</organism>
<comment type="caution">
    <text evidence="7">The sequence shown here is derived from an EMBL/GenBank/DDBJ whole genome shotgun (WGS) entry which is preliminary data.</text>
</comment>
<keyword evidence="3" id="KW-0288">FMN</keyword>
<dbReference type="InterPro" id="IPR008259">
    <property type="entry name" value="FMN_hydac_DH_AS"/>
</dbReference>
<dbReference type="PROSITE" id="PS00557">
    <property type="entry name" value="FMN_HYDROXY_ACID_DH_1"/>
    <property type="match status" value="1"/>
</dbReference>
<evidence type="ECO:0000256" key="1">
    <source>
        <dbReference type="ARBA" id="ARBA00001917"/>
    </source>
</evidence>
<dbReference type="Pfam" id="PF01070">
    <property type="entry name" value="FMN_dh"/>
    <property type="match status" value="1"/>
</dbReference>
<dbReference type="InterPro" id="IPR006311">
    <property type="entry name" value="TAT_signal"/>
</dbReference>
<comment type="cofactor">
    <cofactor evidence="1">
        <name>FMN</name>
        <dbReference type="ChEBI" id="CHEBI:58210"/>
    </cofactor>
</comment>
<evidence type="ECO:0000259" key="6">
    <source>
        <dbReference type="PROSITE" id="PS51349"/>
    </source>
</evidence>
<dbReference type="RefSeq" id="WP_261499851.1">
    <property type="nucleotide sequence ID" value="NZ_JAODYH010000004.1"/>
</dbReference>
<dbReference type="EMBL" id="JAODYH010000004">
    <property type="protein sequence ID" value="MCT9810730.1"/>
    <property type="molecule type" value="Genomic_DNA"/>
</dbReference>
<keyword evidence="4" id="KW-0560">Oxidoreductase</keyword>
<dbReference type="PROSITE" id="PS51318">
    <property type="entry name" value="TAT"/>
    <property type="match status" value="1"/>
</dbReference>
<evidence type="ECO:0000256" key="5">
    <source>
        <dbReference type="ARBA" id="ARBA00024042"/>
    </source>
</evidence>
<protein>
    <submittedName>
        <fullName evidence="7">Alpha-hydroxy-acid oxidizing protein</fullName>
    </submittedName>
</protein>
<evidence type="ECO:0000256" key="2">
    <source>
        <dbReference type="ARBA" id="ARBA00022630"/>
    </source>
</evidence>
<gene>
    <name evidence="7" type="ORF">N0K08_08795</name>
</gene>
<accession>A0ABT2PJR8</accession>
<dbReference type="SUPFAM" id="SSF51395">
    <property type="entry name" value="FMN-linked oxidoreductases"/>
    <property type="match status" value="1"/>
</dbReference>
<dbReference type="PIRSF" id="PIRSF000138">
    <property type="entry name" value="Al-hdrx_acd_dh"/>
    <property type="match status" value="1"/>
</dbReference>
<dbReference type="InterPro" id="IPR000262">
    <property type="entry name" value="FMN-dep_DH"/>
</dbReference>
<evidence type="ECO:0000256" key="4">
    <source>
        <dbReference type="ARBA" id="ARBA00023002"/>
    </source>
</evidence>
<reference evidence="7 8" key="1">
    <citation type="submission" date="2022-09" db="EMBL/GenBank/DDBJ databases">
        <title>Draft genome of isolate Be4.</title>
        <authorList>
            <person name="Sanchez-Castro I."/>
            <person name="Martinez-Rodriguez P."/>
            <person name="Descostes M."/>
            <person name="Merroun M."/>
        </authorList>
    </citation>
    <scope>NUCLEOTIDE SEQUENCE [LARGE SCALE GENOMIC DNA]</scope>
    <source>
        <strain evidence="7 8">Be4</strain>
    </source>
</reference>
<evidence type="ECO:0000313" key="7">
    <source>
        <dbReference type="EMBL" id="MCT9810730.1"/>
    </source>
</evidence>
<feature type="domain" description="FMN hydroxy acid dehydrogenase" evidence="6">
    <location>
        <begin position="68"/>
        <end position="417"/>
    </location>
</feature>
<dbReference type="PANTHER" id="PTHR10578:SF107">
    <property type="entry name" value="2-HYDROXYACID OXIDASE 1"/>
    <property type="match status" value="1"/>
</dbReference>